<evidence type="ECO:0008006" key="4">
    <source>
        <dbReference type="Google" id="ProtNLM"/>
    </source>
</evidence>
<reference evidence="2 3" key="1">
    <citation type="submission" date="2016-10" db="EMBL/GenBank/DDBJ databases">
        <title>Genome sequence of Planktotalea frisia SH6-1.</title>
        <authorList>
            <person name="Poehlein A."/>
            <person name="Bakenhus I."/>
            <person name="Voget S."/>
            <person name="Brinkhoff T."/>
            <person name="Simon M."/>
        </authorList>
    </citation>
    <scope>NUCLEOTIDE SEQUENCE [LARGE SCALE GENOMIC DNA]</scope>
    <source>
        <strain evidence="2 3">SH6-1</strain>
    </source>
</reference>
<feature type="signal peptide" evidence="1">
    <location>
        <begin position="1"/>
        <end position="19"/>
    </location>
</feature>
<dbReference type="EMBL" id="MLCB01000053">
    <property type="protein sequence ID" value="OJI95155.1"/>
    <property type="molecule type" value="Genomic_DNA"/>
</dbReference>
<dbReference type="OrthoDB" id="9953301at2"/>
<evidence type="ECO:0000313" key="2">
    <source>
        <dbReference type="EMBL" id="OJI95155.1"/>
    </source>
</evidence>
<proteinExistence type="predicted"/>
<evidence type="ECO:0000256" key="1">
    <source>
        <dbReference type="SAM" id="SignalP"/>
    </source>
</evidence>
<comment type="caution">
    <text evidence="2">The sequence shown here is derived from an EMBL/GenBank/DDBJ whole genome shotgun (WGS) entry which is preliminary data.</text>
</comment>
<dbReference type="AlphaFoldDB" id="A0A1L9P0S2"/>
<sequence length="120" mass="13017">MKKSFVFLPAVMLIVSACSGPDVSTRVTSSLSRGVLAVEQKVQGKAIIMTPNVEDITDKGFNIRYMELSFGSGVPESIRDLAIDQCESTGKVAVFMGNSRGLVQLNTVKAHYECREIQSS</sequence>
<gene>
    <name evidence="2" type="ORF">PFRI_06080</name>
</gene>
<evidence type="ECO:0000313" key="3">
    <source>
        <dbReference type="Proteomes" id="UP000184514"/>
    </source>
</evidence>
<dbReference type="PROSITE" id="PS51257">
    <property type="entry name" value="PROKAR_LIPOPROTEIN"/>
    <property type="match status" value="1"/>
</dbReference>
<keyword evidence="1" id="KW-0732">Signal</keyword>
<protein>
    <recommendedName>
        <fullName evidence="4">Lipoprotein</fullName>
    </recommendedName>
</protein>
<organism evidence="2 3">
    <name type="scientific">Planktotalea frisia</name>
    <dbReference type="NCBI Taxonomy" id="696762"/>
    <lineage>
        <taxon>Bacteria</taxon>
        <taxon>Pseudomonadati</taxon>
        <taxon>Pseudomonadota</taxon>
        <taxon>Alphaproteobacteria</taxon>
        <taxon>Rhodobacterales</taxon>
        <taxon>Paracoccaceae</taxon>
        <taxon>Planktotalea</taxon>
    </lineage>
</organism>
<accession>A0A1L9P0S2</accession>
<dbReference type="RefSeq" id="WP_146251972.1">
    <property type="nucleotide sequence ID" value="NZ_QKZM01000139.1"/>
</dbReference>
<dbReference type="Proteomes" id="UP000184514">
    <property type="component" value="Unassembled WGS sequence"/>
</dbReference>
<feature type="chain" id="PRO_5013358635" description="Lipoprotein" evidence="1">
    <location>
        <begin position="20"/>
        <end position="120"/>
    </location>
</feature>
<keyword evidence="3" id="KW-1185">Reference proteome</keyword>
<name>A0A1L9P0S2_9RHOB</name>